<protein>
    <recommendedName>
        <fullName evidence="3">DUF4371 domain-containing protein</fullName>
    </recommendedName>
</protein>
<proteinExistence type="predicted"/>
<keyword evidence="2" id="KW-1185">Reference proteome</keyword>
<dbReference type="AlphaFoldDB" id="A0AAW1JG68"/>
<comment type="caution">
    <text evidence="1">The sequence shown here is derived from an EMBL/GenBank/DDBJ whole genome shotgun (WGS) entry which is preliminary data.</text>
</comment>
<name>A0AAW1JG68_POPJA</name>
<organism evidence="1 2">
    <name type="scientific">Popillia japonica</name>
    <name type="common">Japanese beetle</name>
    <dbReference type="NCBI Taxonomy" id="7064"/>
    <lineage>
        <taxon>Eukaryota</taxon>
        <taxon>Metazoa</taxon>
        <taxon>Ecdysozoa</taxon>
        <taxon>Arthropoda</taxon>
        <taxon>Hexapoda</taxon>
        <taxon>Insecta</taxon>
        <taxon>Pterygota</taxon>
        <taxon>Neoptera</taxon>
        <taxon>Endopterygota</taxon>
        <taxon>Coleoptera</taxon>
        <taxon>Polyphaga</taxon>
        <taxon>Scarabaeiformia</taxon>
        <taxon>Scarabaeidae</taxon>
        <taxon>Rutelinae</taxon>
        <taxon>Popillia</taxon>
    </lineage>
</organism>
<dbReference type="Proteomes" id="UP001458880">
    <property type="component" value="Unassembled WGS sequence"/>
</dbReference>
<sequence length="117" mass="13394">MDNSELDIALKDYYENSVIFKGTKGTKIIQNELLDYMLAVAQDRIRKEVFNTEYVAVIADETTDVANQYQMTVVFRYILPNGTPTFWCFTNPSDAVNLSECIRTILKAGIDKQEKLI</sequence>
<dbReference type="EMBL" id="JASPKY010000396">
    <property type="protein sequence ID" value="KAK9702237.1"/>
    <property type="molecule type" value="Genomic_DNA"/>
</dbReference>
<evidence type="ECO:0008006" key="3">
    <source>
        <dbReference type="Google" id="ProtNLM"/>
    </source>
</evidence>
<accession>A0AAW1JG68</accession>
<evidence type="ECO:0000313" key="2">
    <source>
        <dbReference type="Proteomes" id="UP001458880"/>
    </source>
</evidence>
<evidence type="ECO:0000313" key="1">
    <source>
        <dbReference type="EMBL" id="KAK9702237.1"/>
    </source>
</evidence>
<gene>
    <name evidence="1" type="ORF">QE152_g30088</name>
</gene>
<reference evidence="1 2" key="1">
    <citation type="journal article" date="2024" name="BMC Genomics">
        <title>De novo assembly and annotation of Popillia japonica's genome with initial clues to its potential as an invasive pest.</title>
        <authorList>
            <person name="Cucini C."/>
            <person name="Boschi S."/>
            <person name="Funari R."/>
            <person name="Cardaioli E."/>
            <person name="Iannotti N."/>
            <person name="Marturano G."/>
            <person name="Paoli F."/>
            <person name="Bruttini M."/>
            <person name="Carapelli A."/>
            <person name="Frati F."/>
            <person name="Nardi F."/>
        </authorList>
    </citation>
    <scope>NUCLEOTIDE SEQUENCE [LARGE SCALE GENOMIC DNA]</scope>
    <source>
        <strain evidence="1">DMR45628</strain>
    </source>
</reference>